<keyword evidence="2" id="KW-1185">Reference proteome</keyword>
<proteinExistence type="predicted"/>
<evidence type="ECO:0000313" key="2">
    <source>
        <dbReference type="Proteomes" id="UP000678374"/>
    </source>
</evidence>
<name>A0A941BRJ0_9BURK</name>
<evidence type="ECO:0000313" key="1">
    <source>
        <dbReference type="EMBL" id="MBQ0960465.1"/>
    </source>
</evidence>
<protein>
    <submittedName>
        <fullName evidence="1">Uncharacterized protein</fullName>
    </submittedName>
</protein>
<dbReference type="Proteomes" id="UP000678374">
    <property type="component" value="Unassembled WGS sequence"/>
</dbReference>
<dbReference type="AlphaFoldDB" id="A0A941BRJ0"/>
<comment type="caution">
    <text evidence="1">The sequence shown here is derived from an EMBL/GenBank/DDBJ whole genome shotgun (WGS) entry which is preliminary data.</text>
</comment>
<organism evidence="1 2">
    <name type="scientific">Ideonella aquatica</name>
    <dbReference type="NCBI Taxonomy" id="2824119"/>
    <lineage>
        <taxon>Bacteria</taxon>
        <taxon>Pseudomonadati</taxon>
        <taxon>Pseudomonadota</taxon>
        <taxon>Betaproteobacteria</taxon>
        <taxon>Burkholderiales</taxon>
        <taxon>Sphaerotilaceae</taxon>
        <taxon>Ideonella</taxon>
    </lineage>
</organism>
<dbReference type="EMBL" id="JAGQDE010000014">
    <property type="protein sequence ID" value="MBQ0960465.1"/>
    <property type="molecule type" value="Genomic_DNA"/>
</dbReference>
<dbReference type="RefSeq" id="WP_210803133.1">
    <property type="nucleotide sequence ID" value="NZ_JAGQDE010000014.1"/>
</dbReference>
<sequence length="61" mass="6991">MAHAAVLPGHDEATPERMASAGVPFETAWWYHLIGRRLTRFSERDIDRIMEVRRLVAEASL</sequence>
<reference evidence="1" key="1">
    <citation type="submission" date="2021-04" db="EMBL/GenBank/DDBJ databases">
        <title>The genome sequence of Ideonella sp. 4Y11.</title>
        <authorList>
            <person name="Liu Y."/>
        </authorList>
    </citation>
    <scope>NUCLEOTIDE SEQUENCE</scope>
    <source>
        <strain evidence="1">4Y11</strain>
    </source>
</reference>
<gene>
    <name evidence="1" type="ORF">KAK06_16045</name>
</gene>
<accession>A0A941BRJ0</accession>